<dbReference type="EMBL" id="JAACJN010000015">
    <property type="protein sequence ID" value="KAF5390410.1"/>
    <property type="molecule type" value="Genomic_DNA"/>
</dbReference>
<evidence type="ECO:0000256" key="1">
    <source>
        <dbReference type="SAM" id="MobiDB-lite"/>
    </source>
</evidence>
<dbReference type="SUPFAM" id="SSF81383">
    <property type="entry name" value="F-box domain"/>
    <property type="match status" value="1"/>
</dbReference>
<name>A0A8H5MDG5_9AGAR</name>
<feature type="region of interest" description="Disordered" evidence="1">
    <location>
        <begin position="206"/>
        <end position="227"/>
    </location>
</feature>
<keyword evidence="3" id="KW-1185">Reference proteome</keyword>
<gene>
    <name evidence="2" type="ORF">D9757_005271</name>
</gene>
<dbReference type="Proteomes" id="UP000518752">
    <property type="component" value="Unassembled WGS sequence"/>
</dbReference>
<accession>A0A8H5MDG5</accession>
<organism evidence="2 3">
    <name type="scientific">Collybiopsis confluens</name>
    <dbReference type="NCBI Taxonomy" id="2823264"/>
    <lineage>
        <taxon>Eukaryota</taxon>
        <taxon>Fungi</taxon>
        <taxon>Dikarya</taxon>
        <taxon>Basidiomycota</taxon>
        <taxon>Agaricomycotina</taxon>
        <taxon>Agaricomycetes</taxon>
        <taxon>Agaricomycetidae</taxon>
        <taxon>Agaricales</taxon>
        <taxon>Marasmiineae</taxon>
        <taxon>Omphalotaceae</taxon>
        <taxon>Collybiopsis</taxon>
    </lineage>
</organism>
<dbReference type="OrthoDB" id="2861760at2759"/>
<feature type="compositionally biased region" description="Polar residues" evidence="1">
    <location>
        <begin position="206"/>
        <end position="215"/>
    </location>
</feature>
<evidence type="ECO:0000313" key="2">
    <source>
        <dbReference type="EMBL" id="KAF5390410.1"/>
    </source>
</evidence>
<evidence type="ECO:0000313" key="3">
    <source>
        <dbReference type="Proteomes" id="UP000518752"/>
    </source>
</evidence>
<sequence length="227" mass="25744">MSRNNQQNLISAYVQRDDSTASAALDVERPIPPDRKLPPELLSLIFHLHTFSQADYAMSVEKARNPTRDIEVEITCTPMQLSWVCSYWRQAILQDHALWASLFISMFELHGDSLSKVIDLFVGFIAQRSGDIPLKIKIQGYYRDGAPQWRLLDKLLFFTARCTHIVLDANDWTRHASRLLRRSHASSLIDNVDGLSLLFESDESAATSIDGQEPQSMAPKTPFPNLT</sequence>
<dbReference type="AlphaFoldDB" id="A0A8H5MDG5"/>
<dbReference type="InterPro" id="IPR036047">
    <property type="entry name" value="F-box-like_dom_sf"/>
</dbReference>
<evidence type="ECO:0008006" key="4">
    <source>
        <dbReference type="Google" id="ProtNLM"/>
    </source>
</evidence>
<comment type="caution">
    <text evidence="2">The sequence shown here is derived from an EMBL/GenBank/DDBJ whole genome shotgun (WGS) entry which is preliminary data.</text>
</comment>
<proteinExistence type="predicted"/>
<protein>
    <recommendedName>
        <fullName evidence="4">F-box domain-containing protein</fullName>
    </recommendedName>
</protein>
<reference evidence="2 3" key="1">
    <citation type="journal article" date="2020" name="ISME J.">
        <title>Uncovering the hidden diversity of litter-decomposition mechanisms in mushroom-forming fungi.</title>
        <authorList>
            <person name="Floudas D."/>
            <person name="Bentzer J."/>
            <person name="Ahren D."/>
            <person name="Johansson T."/>
            <person name="Persson P."/>
            <person name="Tunlid A."/>
        </authorList>
    </citation>
    <scope>NUCLEOTIDE SEQUENCE [LARGE SCALE GENOMIC DNA]</scope>
    <source>
        <strain evidence="2 3">CBS 406.79</strain>
    </source>
</reference>